<evidence type="ECO:0000256" key="3">
    <source>
        <dbReference type="ARBA" id="ARBA00022448"/>
    </source>
</evidence>
<comment type="subcellular location">
    <subcellularLocation>
        <location evidence="1 9">Nucleus</location>
        <location evidence="1 9">Nuclear pore complex</location>
    </subcellularLocation>
</comment>
<evidence type="ECO:0000256" key="1">
    <source>
        <dbReference type="ARBA" id="ARBA00004567"/>
    </source>
</evidence>
<dbReference type="AlphaFoldDB" id="A0A0D2KSD9"/>
<comment type="similarity">
    <text evidence="2 9">Belongs to the nucleoporin Nup85 family.</text>
</comment>
<keyword evidence="5 9" id="KW-0653">Protein transport</keyword>
<comment type="subunit">
    <text evidence="9">Component of the nuclear pore complex (NPC).</text>
</comment>
<protein>
    <recommendedName>
        <fullName evidence="9">Nuclear pore complex protein Nup85</fullName>
    </recommendedName>
</protein>
<gene>
    <name evidence="10" type="ORF">MNEG_9488</name>
</gene>
<name>A0A0D2KSD9_9CHLO</name>
<dbReference type="EMBL" id="KK102173">
    <property type="protein sequence ID" value="KIY98473.1"/>
    <property type="molecule type" value="Genomic_DNA"/>
</dbReference>
<dbReference type="OrthoDB" id="17644at2759"/>
<dbReference type="GO" id="GO:0006406">
    <property type="term" value="P:mRNA export from nucleus"/>
    <property type="evidence" value="ECO:0007669"/>
    <property type="project" value="TreeGrafter"/>
</dbReference>
<dbReference type="InterPro" id="IPR011502">
    <property type="entry name" value="Nucleoporin_Nup85"/>
</dbReference>
<keyword evidence="7 9" id="KW-0906">Nuclear pore complex</keyword>
<dbReference type="PANTHER" id="PTHR13373:SF21">
    <property type="entry name" value="NUCLEAR PORE COMPLEX PROTEIN NUP85"/>
    <property type="match status" value="1"/>
</dbReference>
<keyword evidence="3 9" id="KW-0813">Transport</keyword>
<evidence type="ECO:0000256" key="5">
    <source>
        <dbReference type="ARBA" id="ARBA00022927"/>
    </source>
</evidence>
<evidence type="ECO:0000256" key="9">
    <source>
        <dbReference type="RuleBase" id="RU365073"/>
    </source>
</evidence>
<dbReference type="GO" id="GO:0017056">
    <property type="term" value="F:structural constituent of nuclear pore"/>
    <property type="evidence" value="ECO:0007669"/>
    <property type="project" value="TreeGrafter"/>
</dbReference>
<evidence type="ECO:0000256" key="6">
    <source>
        <dbReference type="ARBA" id="ARBA00023010"/>
    </source>
</evidence>
<keyword evidence="8 9" id="KW-0539">Nucleus</keyword>
<reference evidence="10 11" key="1">
    <citation type="journal article" date="2013" name="BMC Genomics">
        <title>Reconstruction of the lipid metabolism for the microalga Monoraphidium neglectum from its genome sequence reveals characteristics suitable for biofuel production.</title>
        <authorList>
            <person name="Bogen C."/>
            <person name="Al-Dilaimi A."/>
            <person name="Albersmeier A."/>
            <person name="Wichmann J."/>
            <person name="Grundmann M."/>
            <person name="Rupp O."/>
            <person name="Lauersen K.J."/>
            <person name="Blifernez-Klassen O."/>
            <person name="Kalinowski J."/>
            <person name="Goesmann A."/>
            <person name="Mussgnug J.H."/>
            <person name="Kruse O."/>
        </authorList>
    </citation>
    <scope>NUCLEOTIDE SEQUENCE [LARGE SCALE GENOMIC DNA]</scope>
    <source>
        <strain evidence="10 11">SAG 48.87</strain>
    </source>
</reference>
<dbReference type="GeneID" id="25742363"/>
<evidence type="ECO:0000256" key="7">
    <source>
        <dbReference type="ARBA" id="ARBA00023132"/>
    </source>
</evidence>
<dbReference type="KEGG" id="mng:MNEG_9488"/>
<dbReference type="PANTHER" id="PTHR13373">
    <property type="entry name" value="FROUNT PROTEIN-RELATED"/>
    <property type="match status" value="1"/>
</dbReference>
<sequence length="761" mass="79817">MEQRRIAYDVLPLYCQLRQALLQEDLAPPARLAVLRSYARGVRQILMSGGSDDPEEASTAPYEAAVWHLLELFFLEPESTEGFFAELFARWLRLHGSLLVGPASPTLTERVEALQAAPRVEAEPSYWPTLQRLLAVGQLEAVGELLLAHPAYADSDAGGLQRDLLDRVFHLLRTTPRLRRPAAAAAAAGAAPPSPLDGPSDLELLGLPTDDALAFRSARGAWGRRVRQLAAEGGGLWEDAAAVDPEGARGLRALLSILNGDERALRDAAANWAELLSALLFWRYTDANPQLHLEQLLGSAADQVAAAAAGGAADAEDQNEGFLEFLRELLLLASQLEVQGVVRLTTNSPYCGLWFVAHAYDVLRGYPRAEALFSRTLPHLGCDQAEMYTLHYVETLTASDGTWQVAAEYLAWCPVYGADATEALLARLPFSIDDEAAALKALALCDRHGLSAAARALCGRLAARAAEAGLPGAALRWALRGGDGARGAALVAPVVAKLREQLEERSGGPDAAPLDLPELDELAPLLDCLPPLAGYDASLAAADDKGGGGASAGELLASGATPSAAAAAAAARRRRARHQLASGPAVAHAELQLLRGCLRLQGALRALAAAQAAQAAAAGERHKQQRRRLEGGAAPATAALRAAYQAARAPVMDLLGLPLAPPPLRLPLLRHAAPLLESAHAPFSRRDVQRLLQVLGASLAARDAARCEGVPADSGEGGGFAGDAWAEGGGGGSGQGGVGDVRLALARALARAHVREASAEA</sequence>
<evidence type="ECO:0000256" key="8">
    <source>
        <dbReference type="ARBA" id="ARBA00023242"/>
    </source>
</evidence>
<proteinExistence type="inferred from homology"/>
<keyword evidence="11" id="KW-1185">Reference proteome</keyword>
<dbReference type="GO" id="GO:0006606">
    <property type="term" value="P:protein import into nucleus"/>
    <property type="evidence" value="ECO:0007669"/>
    <property type="project" value="TreeGrafter"/>
</dbReference>
<evidence type="ECO:0000256" key="4">
    <source>
        <dbReference type="ARBA" id="ARBA00022816"/>
    </source>
</evidence>
<keyword evidence="9" id="KW-0472">Membrane</keyword>
<dbReference type="Proteomes" id="UP000054498">
    <property type="component" value="Unassembled WGS sequence"/>
</dbReference>
<organism evidence="10 11">
    <name type="scientific">Monoraphidium neglectum</name>
    <dbReference type="NCBI Taxonomy" id="145388"/>
    <lineage>
        <taxon>Eukaryota</taxon>
        <taxon>Viridiplantae</taxon>
        <taxon>Chlorophyta</taxon>
        <taxon>core chlorophytes</taxon>
        <taxon>Chlorophyceae</taxon>
        <taxon>CS clade</taxon>
        <taxon>Sphaeropleales</taxon>
        <taxon>Selenastraceae</taxon>
        <taxon>Monoraphidium</taxon>
    </lineage>
</organism>
<evidence type="ECO:0000313" key="10">
    <source>
        <dbReference type="EMBL" id="KIY98473.1"/>
    </source>
</evidence>
<keyword evidence="6 9" id="KW-0811">Translocation</keyword>
<dbReference type="Pfam" id="PF07575">
    <property type="entry name" value="Nucleopor_Nup85"/>
    <property type="match status" value="1"/>
</dbReference>
<dbReference type="RefSeq" id="XP_013897493.1">
    <property type="nucleotide sequence ID" value="XM_014042039.1"/>
</dbReference>
<dbReference type="GO" id="GO:0045893">
    <property type="term" value="P:positive regulation of DNA-templated transcription"/>
    <property type="evidence" value="ECO:0007669"/>
    <property type="project" value="TreeGrafter"/>
</dbReference>
<dbReference type="GO" id="GO:0031080">
    <property type="term" value="C:nuclear pore outer ring"/>
    <property type="evidence" value="ECO:0007669"/>
    <property type="project" value="TreeGrafter"/>
</dbReference>
<evidence type="ECO:0000256" key="2">
    <source>
        <dbReference type="ARBA" id="ARBA00005573"/>
    </source>
</evidence>
<dbReference type="STRING" id="145388.A0A0D2KSD9"/>
<evidence type="ECO:0000313" key="11">
    <source>
        <dbReference type="Proteomes" id="UP000054498"/>
    </source>
</evidence>
<comment type="function">
    <text evidence="9">Functions as a component of the nuclear pore complex (NPC).</text>
</comment>
<dbReference type="GO" id="GO:0031965">
    <property type="term" value="C:nuclear membrane"/>
    <property type="evidence" value="ECO:0007669"/>
    <property type="project" value="UniProtKB-UniRule"/>
</dbReference>
<accession>A0A0D2KSD9</accession>
<keyword evidence="4 9" id="KW-0509">mRNA transport</keyword>